<comment type="caution">
    <text evidence="1">The sequence shown here is derived from an EMBL/GenBank/DDBJ whole genome shotgun (WGS) entry which is preliminary data.</text>
</comment>
<sequence>MGAYLTPSMAIRCQLKCLELFADDDVATKCVQAPDVVGQTALVDIEGRKVDPLIRKMTLEVTMSITATIDSENKKEFNLNEVTRMSIIDSTKGYDKLQWKIKEFEQEEEVDWKNEELEEEEKRPSGRVKSWRKKRRGRVEECRDNAVKLAVITGAIEDNIIYCHMPDVIKRIEAFMETFKNVKGLLTESNNNISEDECLLVNDEDRWKRARFIANCTNPTHVRSRIIGIHRLATQESDHIYNVIGTSELL</sequence>
<keyword evidence="2" id="KW-1185">Reference proteome</keyword>
<name>A0AA88HC12_ARTSF</name>
<dbReference type="EMBL" id="JAVRJZ010000278">
    <property type="protein sequence ID" value="KAK2702532.1"/>
    <property type="molecule type" value="Genomic_DNA"/>
</dbReference>
<organism evidence="1 2">
    <name type="scientific">Artemia franciscana</name>
    <name type="common">Brine shrimp</name>
    <name type="synonym">Artemia sanfranciscana</name>
    <dbReference type="NCBI Taxonomy" id="6661"/>
    <lineage>
        <taxon>Eukaryota</taxon>
        <taxon>Metazoa</taxon>
        <taxon>Ecdysozoa</taxon>
        <taxon>Arthropoda</taxon>
        <taxon>Crustacea</taxon>
        <taxon>Branchiopoda</taxon>
        <taxon>Anostraca</taxon>
        <taxon>Artemiidae</taxon>
        <taxon>Artemia</taxon>
    </lineage>
</organism>
<dbReference type="AlphaFoldDB" id="A0AA88HC12"/>
<dbReference type="Proteomes" id="UP001187531">
    <property type="component" value="Unassembled WGS sequence"/>
</dbReference>
<proteinExistence type="predicted"/>
<protein>
    <submittedName>
        <fullName evidence="1">Uncharacterized protein</fullName>
    </submittedName>
</protein>
<reference evidence="1" key="1">
    <citation type="submission" date="2023-07" db="EMBL/GenBank/DDBJ databases">
        <title>Chromosome-level genome assembly of Artemia franciscana.</title>
        <authorList>
            <person name="Jo E."/>
        </authorList>
    </citation>
    <scope>NUCLEOTIDE SEQUENCE</scope>
    <source>
        <tissue evidence="1">Whole body</tissue>
    </source>
</reference>
<accession>A0AA88HC12</accession>
<evidence type="ECO:0000313" key="1">
    <source>
        <dbReference type="EMBL" id="KAK2702532.1"/>
    </source>
</evidence>
<gene>
    <name evidence="1" type="ORF">QYM36_018858</name>
</gene>
<evidence type="ECO:0000313" key="2">
    <source>
        <dbReference type="Proteomes" id="UP001187531"/>
    </source>
</evidence>